<dbReference type="EC" id="4.1.3.27" evidence="3"/>
<keyword evidence="5" id="KW-0028">Amino-acid biosynthesis</keyword>
<organism evidence="9">
    <name type="scientific">Spermothamnion repens</name>
    <dbReference type="NCBI Taxonomy" id="31383"/>
    <lineage>
        <taxon>Eukaryota</taxon>
        <taxon>Rhodophyta</taxon>
        <taxon>Florideophyceae</taxon>
        <taxon>Rhodymeniophycidae</taxon>
        <taxon>Ceramiales</taxon>
        <taxon>Ceramiaceae</taxon>
        <taxon>Spermothamnion</taxon>
    </lineage>
</organism>
<dbReference type="CDD" id="cd01743">
    <property type="entry name" value="GATase1_Anthranilate_Synthase"/>
    <property type="match status" value="1"/>
</dbReference>
<dbReference type="InterPro" id="IPR006221">
    <property type="entry name" value="TrpG/PapA_dom"/>
</dbReference>
<dbReference type="SUPFAM" id="SSF52317">
    <property type="entry name" value="Class I glutamine amidotransferase-like"/>
    <property type="match status" value="1"/>
</dbReference>
<dbReference type="EMBL" id="MK814735">
    <property type="protein sequence ID" value="QCI08535.1"/>
    <property type="molecule type" value="Genomic_DNA"/>
</dbReference>
<dbReference type="Gene3D" id="3.40.50.880">
    <property type="match status" value="1"/>
</dbReference>
<dbReference type="GO" id="GO:0005829">
    <property type="term" value="C:cytosol"/>
    <property type="evidence" value="ECO:0007669"/>
    <property type="project" value="TreeGrafter"/>
</dbReference>
<dbReference type="GO" id="GO:0000162">
    <property type="term" value="P:L-tryptophan biosynthetic process"/>
    <property type="evidence" value="ECO:0007669"/>
    <property type="project" value="UniProtKB-KW"/>
</dbReference>
<keyword evidence="9" id="KW-0934">Plastid</keyword>
<evidence type="ECO:0000256" key="6">
    <source>
        <dbReference type="ARBA" id="ARBA00022962"/>
    </source>
</evidence>
<evidence type="ECO:0000256" key="2">
    <source>
        <dbReference type="ARBA" id="ARBA00011743"/>
    </source>
</evidence>
<dbReference type="NCBIfam" id="TIGR00566">
    <property type="entry name" value="trpG_papA"/>
    <property type="match status" value="1"/>
</dbReference>
<keyword evidence="5" id="KW-0822">Tryptophan biosynthesis</keyword>
<dbReference type="InterPro" id="IPR029062">
    <property type="entry name" value="Class_I_gatase-like"/>
</dbReference>
<keyword evidence="5" id="KW-0057">Aromatic amino acid biosynthesis</keyword>
<dbReference type="PRINTS" id="PR00097">
    <property type="entry name" value="ANTSNTHASEII"/>
</dbReference>
<comment type="subunit">
    <text evidence="2">Tetramer of two components I and two components II.</text>
</comment>
<evidence type="ECO:0000256" key="3">
    <source>
        <dbReference type="ARBA" id="ARBA00012266"/>
    </source>
</evidence>
<dbReference type="AlphaFoldDB" id="A0A4D6X4C6"/>
<dbReference type="GO" id="GO:0004049">
    <property type="term" value="F:anthranilate synthase activity"/>
    <property type="evidence" value="ECO:0007669"/>
    <property type="project" value="UniProtKB-EC"/>
</dbReference>
<dbReference type="PROSITE" id="PS51273">
    <property type="entry name" value="GATASE_TYPE_1"/>
    <property type="match status" value="1"/>
</dbReference>
<dbReference type="PRINTS" id="PR00096">
    <property type="entry name" value="GATASE"/>
</dbReference>
<evidence type="ECO:0000259" key="8">
    <source>
        <dbReference type="Pfam" id="PF00117"/>
    </source>
</evidence>
<gene>
    <name evidence="9" type="primary">trpg</name>
</gene>
<evidence type="ECO:0000313" key="9">
    <source>
        <dbReference type="EMBL" id="QCI08535.1"/>
    </source>
</evidence>
<evidence type="ECO:0000256" key="7">
    <source>
        <dbReference type="ARBA" id="ARBA00082672"/>
    </source>
</evidence>
<dbReference type="InterPro" id="IPR050472">
    <property type="entry name" value="Anth_synth/Amidotransfase"/>
</dbReference>
<sequence length="195" mass="22266">MIQNILIIDNYDSFTQNLKQYIGELGCNVTVIRNDIIKANNIIDIKPTHIILSPGPGHPKEANLSLDIIQHYSDKIPILGVCLGHQCIGHIYGSTITQLNIPMHGKISSIQHNEQDIFHNITNPFNAARYHSLIMDSNNIPKNLEATAWTEEGIIMGCRHKYNHMLRGIQFHPESAWTYEGKNILYNFIYKESYI</sequence>
<dbReference type="PANTHER" id="PTHR43418:SF4">
    <property type="entry name" value="MULTIFUNCTIONAL TRYPTOPHAN BIOSYNTHESIS PROTEIN"/>
    <property type="match status" value="1"/>
</dbReference>
<dbReference type="InterPro" id="IPR017926">
    <property type="entry name" value="GATASE"/>
</dbReference>
<dbReference type="FunFam" id="3.40.50.880:FF:000003">
    <property type="entry name" value="Anthranilate synthase component II"/>
    <property type="match status" value="1"/>
</dbReference>
<reference evidence="9" key="2">
    <citation type="submission" date="2019-04" db="EMBL/GenBank/DDBJ databases">
        <authorList>
            <person name="Pasella M."/>
        </authorList>
    </citation>
    <scope>NUCLEOTIDE SEQUENCE</scope>
    <source>
        <strain evidence="9">PD2951</strain>
    </source>
</reference>
<evidence type="ECO:0000256" key="5">
    <source>
        <dbReference type="ARBA" id="ARBA00022822"/>
    </source>
</evidence>
<protein>
    <recommendedName>
        <fullName evidence="4">Anthranilate synthase component 2</fullName>
        <ecNumber evidence="3">4.1.3.27</ecNumber>
    </recommendedName>
    <alternativeName>
        <fullName evidence="7">Anthranilate synthase, glutamine amidotransferase component</fullName>
    </alternativeName>
</protein>
<dbReference type="PRINTS" id="PR00099">
    <property type="entry name" value="CPSGATASE"/>
</dbReference>
<geneLocation type="plastid" evidence="9"/>
<comment type="pathway">
    <text evidence="1">Amino-acid biosynthesis; L-tryptophan biosynthesis; L-tryptophan from chorismate: step 1/5.</text>
</comment>
<evidence type="ECO:0000256" key="1">
    <source>
        <dbReference type="ARBA" id="ARBA00004873"/>
    </source>
</evidence>
<keyword evidence="6" id="KW-0315">Glutamine amidotransferase</keyword>
<name>A0A4D6X4C6_9FLOR</name>
<accession>A0A4D6X4C6</accession>
<feature type="domain" description="Glutamine amidotransferase" evidence="8">
    <location>
        <begin position="6"/>
        <end position="190"/>
    </location>
</feature>
<proteinExistence type="predicted"/>
<evidence type="ECO:0000256" key="4">
    <source>
        <dbReference type="ARBA" id="ARBA00020654"/>
    </source>
</evidence>
<dbReference type="PANTHER" id="PTHR43418">
    <property type="entry name" value="MULTIFUNCTIONAL TRYPTOPHAN BIOSYNTHESIS PROTEIN-RELATED"/>
    <property type="match status" value="1"/>
</dbReference>
<dbReference type="Pfam" id="PF00117">
    <property type="entry name" value="GATase"/>
    <property type="match status" value="1"/>
</dbReference>
<reference evidence="9" key="1">
    <citation type="journal article" date="2019" name="Mol. Phylogenet. Evol.">
        <title>Morphological evolution and classification of the red algal order Ceramiales inferred using plastid phylogenomics.</title>
        <authorList>
            <person name="Diaz-Tapia P."/>
            <person name="Pasella M.M."/>
            <person name="Verbruggen H."/>
            <person name="Maggs C.A."/>
        </authorList>
    </citation>
    <scope>NUCLEOTIDE SEQUENCE</scope>
    <source>
        <strain evidence="9">PD2951</strain>
    </source>
</reference>